<organism evidence="17 18">
    <name type="scientific">Saccoglossus kowalevskii</name>
    <name type="common">Acorn worm</name>
    <dbReference type="NCBI Taxonomy" id="10224"/>
    <lineage>
        <taxon>Eukaryota</taxon>
        <taxon>Metazoa</taxon>
        <taxon>Hemichordata</taxon>
        <taxon>Enteropneusta</taxon>
        <taxon>Harrimaniidae</taxon>
        <taxon>Saccoglossus</taxon>
    </lineage>
</organism>
<evidence type="ECO:0000256" key="12">
    <source>
        <dbReference type="ARBA" id="ARBA00023136"/>
    </source>
</evidence>
<keyword evidence="5" id="KW-0813">Transport</keyword>
<dbReference type="Gene3D" id="3.30.40.10">
    <property type="entry name" value="Zinc/RING finger domain, C3HC4 (zinc finger)"/>
    <property type="match status" value="1"/>
</dbReference>
<evidence type="ECO:0000256" key="11">
    <source>
        <dbReference type="ARBA" id="ARBA00022989"/>
    </source>
</evidence>
<keyword evidence="17" id="KW-1185">Reference proteome</keyword>
<evidence type="ECO:0000256" key="1">
    <source>
        <dbReference type="ARBA" id="ARBA00004585"/>
    </source>
</evidence>
<comment type="pathway">
    <text evidence="2">Protein modification; protein ubiquitination.</text>
</comment>
<dbReference type="Pfam" id="PF04757">
    <property type="entry name" value="Pex2_Pex12"/>
    <property type="match status" value="1"/>
</dbReference>
<feature type="domain" description="Pex N-terminal" evidence="16">
    <location>
        <begin position="20"/>
        <end position="137"/>
    </location>
</feature>
<accession>A0ABM0MSK7</accession>
<evidence type="ECO:0000256" key="14">
    <source>
        <dbReference type="ARBA" id="ARBA00029692"/>
    </source>
</evidence>
<keyword evidence="6 15" id="KW-0812">Transmembrane</keyword>
<dbReference type="GeneID" id="102809237"/>
<name>A0ABM0MSK7_SACKO</name>
<dbReference type="InterPro" id="IPR017375">
    <property type="entry name" value="PEX12"/>
</dbReference>
<keyword evidence="13" id="KW-0576">Peroxisome</keyword>
<evidence type="ECO:0000256" key="8">
    <source>
        <dbReference type="ARBA" id="ARBA00022771"/>
    </source>
</evidence>
<feature type="transmembrane region" description="Helical" evidence="15">
    <location>
        <begin position="172"/>
        <end position="195"/>
    </location>
</feature>
<gene>
    <name evidence="18" type="primary">LOC102809237</name>
</gene>
<keyword evidence="10" id="KW-0653">Protein transport</keyword>
<evidence type="ECO:0000256" key="2">
    <source>
        <dbReference type="ARBA" id="ARBA00004906"/>
    </source>
</evidence>
<evidence type="ECO:0000256" key="3">
    <source>
        <dbReference type="ARBA" id="ARBA00008704"/>
    </source>
</evidence>
<sequence>MAEFGAHLTSATADEDKPTIFEVIAERNPSRYSWLYQYSDEVYTIIDLLLQQHFLSTTCASFSENFYGLKRVPIIPGKQKVGLPRSEHLNSIMLLVIVPYLKIKCDALFERWKHEWLDGIGVSQSQRDSLKKFSVKLQHLTKEDILQQMQPLGSPFTEHNSFSTKLKTFSKWTLGVIAVGVSSGLSVAVFFLQFLEWWYTNESHRNSMALTALPVPSPPHNKTQLDSLPPDTLVCPLCHRRRTNDTTLSTSGYVFCYPCIYTYVQSHKCCPITRYPSKTNHLIKLYLPTS</sequence>
<evidence type="ECO:0000259" key="16">
    <source>
        <dbReference type="Pfam" id="PF04757"/>
    </source>
</evidence>
<dbReference type="PANTHER" id="PTHR12888">
    <property type="entry name" value="PEROXISOME ASSEMBLY PROTEIN 12 PEROXIN-12"/>
    <property type="match status" value="1"/>
</dbReference>
<dbReference type="Proteomes" id="UP000694865">
    <property type="component" value="Unplaced"/>
</dbReference>
<evidence type="ECO:0000256" key="9">
    <source>
        <dbReference type="ARBA" id="ARBA00022833"/>
    </source>
</evidence>
<keyword evidence="11 15" id="KW-1133">Transmembrane helix</keyword>
<keyword evidence="9" id="KW-0862">Zinc</keyword>
<dbReference type="CDD" id="cd16451">
    <property type="entry name" value="mRING_PEX12"/>
    <property type="match status" value="1"/>
</dbReference>
<dbReference type="RefSeq" id="XP_006822998.1">
    <property type="nucleotide sequence ID" value="XM_006822935.1"/>
</dbReference>
<keyword evidence="8" id="KW-0863">Zinc-finger</keyword>
<evidence type="ECO:0000256" key="7">
    <source>
        <dbReference type="ARBA" id="ARBA00022723"/>
    </source>
</evidence>
<dbReference type="PANTHER" id="PTHR12888:SF0">
    <property type="entry name" value="PEROXISOME ASSEMBLY PROTEIN 12"/>
    <property type="match status" value="1"/>
</dbReference>
<comment type="subcellular location">
    <subcellularLocation>
        <location evidence="1">Peroxisome membrane</location>
        <topology evidence="1">Multi-pass membrane protein</topology>
    </subcellularLocation>
</comment>
<evidence type="ECO:0000313" key="18">
    <source>
        <dbReference type="RefSeq" id="XP_006822998.1"/>
    </source>
</evidence>
<dbReference type="InterPro" id="IPR006845">
    <property type="entry name" value="Pex_N"/>
</dbReference>
<evidence type="ECO:0000256" key="13">
    <source>
        <dbReference type="ARBA" id="ARBA00023140"/>
    </source>
</evidence>
<keyword evidence="7" id="KW-0479">Metal-binding</keyword>
<evidence type="ECO:0000256" key="5">
    <source>
        <dbReference type="ARBA" id="ARBA00022448"/>
    </source>
</evidence>
<evidence type="ECO:0000256" key="4">
    <source>
        <dbReference type="ARBA" id="ARBA00018980"/>
    </source>
</evidence>
<dbReference type="InterPro" id="IPR013083">
    <property type="entry name" value="Znf_RING/FYVE/PHD"/>
</dbReference>
<evidence type="ECO:0000256" key="6">
    <source>
        <dbReference type="ARBA" id="ARBA00022692"/>
    </source>
</evidence>
<reference evidence="18" key="1">
    <citation type="submission" date="2025-08" db="UniProtKB">
        <authorList>
            <consortium name="RefSeq"/>
        </authorList>
    </citation>
    <scope>IDENTIFICATION</scope>
    <source>
        <tissue evidence="18">Testes</tissue>
    </source>
</reference>
<evidence type="ECO:0000313" key="17">
    <source>
        <dbReference type="Proteomes" id="UP000694865"/>
    </source>
</evidence>
<keyword evidence="12 15" id="KW-0472">Membrane</keyword>
<comment type="similarity">
    <text evidence="3">Belongs to the pex2/pex10/pex12 family.</text>
</comment>
<dbReference type="SUPFAM" id="SSF57850">
    <property type="entry name" value="RING/U-box"/>
    <property type="match status" value="1"/>
</dbReference>
<evidence type="ECO:0000256" key="15">
    <source>
        <dbReference type="SAM" id="Phobius"/>
    </source>
</evidence>
<dbReference type="PIRSF" id="PIRSF038074">
    <property type="entry name" value="Peroxisome_assembly_p12"/>
    <property type="match status" value="1"/>
</dbReference>
<proteinExistence type="inferred from homology"/>
<protein>
    <recommendedName>
        <fullName evidence="4">Peroxisome assembly protein 12</fullName>
    </recommendedName>
    <alternativeName>
        <fullName evidence="14">Peroxin-12</fullName>
    </alternativeName>
</protein>
<evidence type="ECO:0000256" key="10">
    <source>
        <dbReference type="ARBA" id="ARBA00022927"/>
    </source>
</evidence>